<keyword evidence="1" id="KW-1277">Toxin-antitoxin system</keyword>
<comment type="caution">
    <text evidence="2">The sequence shown here is derived from an EMBL/GenBank/DDBJ whole genome shotgun (WGS) entry which is preliminary data.</text>
</comment>
<dbReference type="InterPro" id="IPR007712">
    <property type="entry name" value="RelE/ParE_toxin"/>
</dbReference>
<proteinExistence type="predicted"/>
<organism evidence="2 3">
    <name type="scientific">Chryseobacterium formosense</name>
    <dbReference type="NCBI Taxonomy" id="236814"/>
    <lineage>
        <taxon>Bacteria</taxon>
        <taxon>Pseudomonadati</taxon>
        <taxon>Bacteroidota</taxon>
        <taxon>Flavobacteriia</taxon>
        <taxon>Flavobacteriales</taxon>
        <taxon>Weeksellaceae</taxon>
        <taxon>Chryseobacterium group</taxon>
        <taxon>Chryseobacterium</taxon>
    </lineage>
</organism>
<dbReference type="eggNOG" id="ENOG502ZZTG">
    <property type="taxonomic scope" value="Bacteria"/>
</dbReference>
<dbReference type="STRING" id="236814.IX39_16770"/>
<name>A0A085Z0T7_9FLAO</name>
<dbReference type="Pfam" id="PF05016">
    <property type="entry name" value="ParE_toxin"/>
    <property type="match status" value="1"/>
</dbReference>
<dbReference type="Proteomes" id="UP000028713">
    <property type="component" value="Unassembled WGS sequence"/>
</dbReference>
<dbReference type="EMBL" id="JPRP01000003">
    <property type="protein sequence ID" value="KFE98050.1"/>
    <property type="molecule type" value="Genomic_DNA"/>
</dbReference>
<dbReference type="RefSeq" id="WP_034678499.1">
    <property type="nucleotide sequence ID" value="NZ_FPAP01000003.1"/>
</dbReference>
<accession>A0A085Z0T7</accession>
<evidence type="ECO:0000256" key="1">
    <source>
        <dbReference type="ARBA" id="ARBA00022649"/>
    </source>
</evidence>
<dbReference type="Gene3D" id="3.30.2310.20">
    <property type="entry name" value="RelE-like"/>
    <property type="match status" value="1"/>
</dbReference>
<protein>
    <recommendedName>
        <fullName evidence="4">Plasmid stabilization protein</fullName>
    </recommendedName>
</protein>
<dbReference type="OrthoDB" id="1098070at2"/>
<sequence>MRKVRISSKAKLDLIRIEEYLLNKWNEEVADNFYQKLIDAIDILETANVQFEKYHNTDFRKYLLTKHNTIIYRVENNEINIVRILQNFQDPDENYQSLND</sequence>
<keyword evidence="3" id="KW-1185">Reference proteome</keyword>
<evidence type="ECO:0000313" key="3">
    <source>
        <dbReference type="Proteomes" id="UP000028713"/>
    </source>
</evidence>
<dbReference type="AlphaFoldDB" id="A0A085Z0T7"/>
<reference evidence="2 3" key="1">
    <citation type="submission" date="2014-07" db="EMBL/GenBank/DDBJ databases">
        <title>Genome of Chryseobacterium formosense LMG 24722.</title>
        <authorList>
            <person name="Pipes S.E."/>
            <person name="Stropko S.J."/>
            <person name="Newman J.D."/>
        </authorList>
    </citation>
    <scope>NUCLEOTIDE SEQUENCE [LARGE SCALE GENOMIC DNA]</scope>
    <source>
        <strain evidence="2 3">LMG 24722</strain>
    </source>
</reference>
<dbReference type="InterPro" id="IPR035093">
    <property type="entry name" value="RelE/ParE_toxin_dom_sf"/>
</dbReference>
<gene>
    <name evidence="2" type="ORF">IX39_16770</name>
</gene>
<evidence type="ECO:0008006" key="4">
    <source>
        <dbReference type="Google" id="ProtNLM"/>
    </source>
</evidence>
<evidence type="ECO:0000313" key="2">
    <source>
        <dbReference type="EMBL" id="KFE98050.1"/>
    </source>
</evidence>